<evidence type="ECO:0000313" key="1">
    <source>
        <dbReference type="EMBL" id="RSU00657.1"/>
    </source>
</evidence>
<dbReference type="AlphaFoldDB" id="A0A430A2M7"/>
<keyword evidence="2" id="KW-1185">Reference proteome</keyword>
<name>A0A430A2M7_9ENTE</name>
<dbReference type="OrthoDB" id="2199971at2"/>
<dbReference type="Proteomes" id="UP000287857">
    <property type="component" value="Unassembled WGS sequence"/>
</dbReference>
<organism evidence="1 2">
    <name type="scientific">Vagococcus vulneris</name>
    <dbReference type="NCBI Taxonomy" id="1977869"/>
    <lineage>
        <taxon>Bacteria</taxon>
        <taxon>Bacillati</taxon>
        <taxon>Bacillota</taxon>
        <taxon>Bacilli</taxon>
        <taxon>Lactobacillales</taxon>
        <taxon>Enterococcaceae</taxon>
        <taxon>Vagococcus</taxon>
    </lineage>
</organism>
<protein>
    <submittedName>
        <fullName evidence="1">Uncharacterized protein</fullName>
    </submittedName>
</protein>
<gene>
    <name evidence="1" type="ORF">CBF37_01195</name>
</gene>
<comment type="caution">
    <text evidence="1">The sequence shown here is derived from an EMBL/GenBank/DDBJ whole genome shotgun (WGS) entry which is preliminary data.</text>
</comment>
<accession>A0A430A2M7</accession>
<evidence type="ECO:0000313" key="2">
    <source>
        <dbReference type="Proteomes" id="UP000287857"/>
    </source>
</evidence>
<dbReference type="EMBL" id="NGJS01000001">
    <property type="protein sequence ID" value="RSU00657.1"/>
    <property type="molecule type" value="Genomic_DNA"/>
</dbReference>
<proteinExistence type="predicted"/>
<dbReference type="RefSeq" id="WP_002350178.1">
    <property type="nucleotide sequence ID" value="NZ_NGJS01000001.1"/>
</dbReference>
<reference evidence="1 2" key="1">
    <citation type="submission" date="2017-05" db="EMBL/GenBank/DDBJ databases">
        <title>Vagococcus spp. assemblies.</title>
        <authorList>
            <person name="Gulvik C.A."/>
        </authorList>
    </citation>
    <scope>NUCLEOTIDE SEQUENCE [LARGE SCALE GENOMIC DNA]</scope>
    <source>
        <strain evidence="1 2">SS1995</strain>
    </source>
</reference>
<sequence length="141" mass="16490">MAKIIDFNEAKFRELSVFNPLEAWRIAFLNELTAAGYTVSVPTELFPNSNVDDSRNLYELNNKIETLQPGEKLILVRNHHFELFFYFSLENKLTLRIGALASGIDAFLLQNKFSNEKEIFKKYYLFMLEYFRKDSSGEDNV</sequence>